<proteinExistence type="predicted"/>
<dbReference type="RefSeq" id="WP_099471479.1">
    <property type="nucleotide sequence ID" value="NZ_CP041025.1"/>
</dbReference>
<evidence type="ECO:0000313" key="1">
    <source>
        <dbReference type="EMBL" id="PHZ85894.1"/>
    </source>
</evidence>
<accession>A0A2G4YU76</accession>
<comment type="caution">
    <text evidence="1">The sequence shown here is derived from an EMBL/GenBank/DDBJ whole genome shotgun (WGS) entry which is preliminary data.</text>
</comment>
<reference evidence="1 2" key="1">
    <citation type="submission" date="2017-10" db="EMBL/GenBank/DDBJ databases">
        <title>Frigbacter circumglobatus gen. nov. sp. nov., isolated from sediment cultured in situ.</title>
        <authorList>
            <person name="Zhao Z."/>
        </authorList>
    </citation>
    <scope>NUCLEOTIDE SEQUENCE [LARGE SCALE GENOMIC DNA]</scope>
    <source>
        <strain evidence="1 2">ZYL</strain>
    </source>
</reference>
<sequence>MDQLNLYNILSVAEAAQTLQDIYPDPFYETSRRKYYAAAHNNVDNTRFWEDVEALLITLRDQQDFTHATPCPSDTS</sequence>
<dbReference type="EMBL" id="PDEM01000009">
    <property type="protein sequence ID" value="PHZ85894.1"/>
    <property type="molecule type" value="Genomic_DNA"/>
</dbReference>
<keyword evidence="2" id="KW-1185">Reference proteome</keyword>
<dbReference type="AlphaFoldDB" id="A0A2G4YU76"/>
<protein>
    <submittedName>
        <fullName evidence="1">Uncharacterized protein</fullName>
    </submittedName>
</protein>
<name>A0A2G4YU76_9PROT</name>
<dbReference type="Proteomes" id="UP000229730">
    <property type="component" value="Unassembled WGS sequence"/>
</dbReference>
<organism evidence="1 2">
    <name type="scientific">Paremcibacter congregatus</name>
    <dbReference type="NCBI Taxonomy" id="2043170"/>
    <lineage>
        <taxon>Bacteria</taxon>
        <taxon>Pseudomonadati</taxon>
        <taxon>Pseudomonadota</taxon>
        <taxon>Alphaproteobacteria</taxon>
        <taxon>Emcibacterales</taxon>
        <taxon>Emcibacteraceae</taxon>
        <taxon>Paremcibacter</taxon>
    </lineage>
</organism>
<gene>
    <name evidence="1" type="ORF">CRD36_04250</name>
</gene>
<dbReference type="InParanoid" id="A0A2G4YU76"/>
<evidence type="ECO:0000313" key="2">
    <source>
        <dbReference type="Proteomes" id="UP000229730"/>
    </source>
</evidence>